<evidence type="ECO:0000256" key="1">
    <source>
        <dbReference type="SAM" id="MobiDB-lite"/>
    </source>
</evidence>
<dbReference type="EMBL" id="CAUYUJ010001852">
    <property type="protein sequence ID" value="CAK0797948.1"/>
    <property type="molecule type" value="Genomic_DNA"/>
</dbReference>
<evidence type="ECO:0000313" key="3">
    <source>
        <dbReference type="Proteomes" id="UP001189429"/>
    </source>
</evidence>
<feature type="compositionally biased region" description="Basic and acidic residues" evidence="1">
    <location>
        <begin position="1198"/>
        <end position="1210"/>
    </location>
</feature>
<evidence type="ECO:0000313" key="2">
    <source>
        <dbReference type="EMBL" id="CAK0797948.1"/>
    </source>
</evidence>
<comment type="caution">
    <text evidence="2">The sequence shown here is derived from an EMBL/GenBank/DDBJ whole genome shotgun (WGS) entry which is preliminary data.</text>
</comment>
<name>A0ABN9PXC7_9DINO</name>
<feature type="compositionally biased region" description="Acidic residues" evidence="1">
    <location>
        <begin position="1211"/>
        <end position="1222"/>
    </location>
</feature>
<feature type="region of interest" description="Disordered" evidence="1">
    <location>
        <begin position="1367"/>
        <end position="1392"/>
    </location>
</feature>
<feature type="compositionally biased region" description="Low complexity" evidence="1">
    <location>
        <begin position="1176"/>
        <end position="1185"/>
    </location>
</feature>
<feature type="compositionally biased region" description="Basic residues" evidence="1">
    <location>
        <begin position="1367"/>
        <end position="1377"/>
    </location>
</feature>
<sequence>MDIHAILDRGLLQVDDRGGGAAAGEAPEAAAVAGEAPEAPAAVNEGEAPEAPVVIVGQAPEAPVVIVGQAPEAPIAEAPAAVDLSSYPSELAVPRVVKFRRWSREHMQHMREALAKKRMAQLRSDLVDARRTHRDSIQAITTLLPDASKLIPRSKAHAIGRRRKPLEPCDVSIACRAAHLPKSAKLALGVKHTRLVLACARVIEARQEFAIGAMLKSARSATGRRQDGAHQPSPRGVHVTYAHMWDEVATKFRWKPSKAFRARRTTTRPTLVQRGCVTWLLYNRQASLASGYREYVLVKSSALAGTSAQCLYPGVRRGVPKQFRLDDGEQMNTISEHVNSFTFMPVADKAGSNVAIMKHWGQLHESETLSLPRSPKILYWPEVCGIHLHHRAKLQVKGIRSHVMRHYGIAQIQKLQKTMTRVTRAVEVLVRKRCKRKVGPSPAGDDTFFNVINTFFDFSAKHHERKNGGHSQQWHDLRELCSLVNGSWRDKEWVHWCHDASTGLPCCRSESECKEKVTIAVCNATWGNQDKVPAESRWTNTLANFKQSLVRRLIYRVGVDSFCLDLECEAGDGDADDHVKLDGESRGEFHAMVNRLRNKKIKEYYQCDENFWQLGVYVAILEISDGCLLYPLLRDPIPDDESIPSKMDVLLDPRNGKVEECFALLLGLLKSWTNREDTSDHPWTVLEAIGAPMESEAFQRWTRSQILRLSSALYRRYELRLSSWPYKLYALISADDYTEEQRTSLAQELLDADADVLDVYSRGIRRLYPTVQRLLSFDCYSTLLADFRSHPYGIDFIERLNKQMTHKNTKSTSGKNMSYACREDFLQQAAVVHQHRGGSHPLKARCGQQASKQETVRYNPLLASYIAGVHSDAGGDVLPVLDSGGDVDADAIVEWSGDNFTADGVVATGGALDFDITSSQSSQEEGRRAGLSVFLLERNRWMQAARRLQGRSPRGFDLIERGIFNFIASVGKAVADEGDLMIMVDGPSVHVAGSHCRRLALVTGTTYNPHVFDVTEVEFDRADLHSVEVLELPCDAVISTRACKMGWREPPLGTPTVSTRTSDEWIAKCLGEMKALKLHRLTYVVITPTGSLEWSRITQCELLGDLWADGVKSPLTFGTKSSKTDYERGTSLMSKMLRGDPFDEKGKDAVHKHGRGQHGGRGRGAARGRAGRSGRGRAAGASVAAIADAEPVPEDTDGGDRRDPSDIDMRDSEEELSSDGELEAAHAIPDQKADADAAELEVDLDFQKHLEESLREGADAIGLVEDPAAPIAPAGGDDAAPEVQPWEEVDGPSAAGYCYRHGRCIGRIQRGNPVGSVYVTCSIHTKCKLTMTASRAPDDGVLKQWFFEVPAPPPGATSEQRAKLAKRHMNRGKRRWYARAPPPSSDEEIGGA</sequence>
<feature type="region of interest" description="Disordered" evidence="1">
    <location>
        <begin position="1136"/>
        <end position="1222"/>
    </location>
</feature>
<proteinExistence type="predicted"/>
<reference evidence="2" key="1">
    <citation type="submission" date="2023-10" db="EMBL/GenBank/DDBJ databases">
        <authorList>
            <person name="Chen Y."/>
            <person name="Shah S."/>
            <person name="Dougan E. K."/>
            <person name="Thang M."/>
            <person name="Chan C."/>
        </authorList>
    </citation>
    <scope>NUCLEOTIDE SEQUENCE [LARGE SCALE GENOMIC DNA]</scope>
</reference>
<feature type="compositionally biased region" description="Basic residues" evidence="1">
    <location>
        <begin position="1152"/>
        <end position="1175"/>
    </location>
</feature>
<organism evidence="2 3">
    <name type="scientific">Prorocentrum cordatum</name>
    <dbReference type="NCBI Taxonomy" id="2364126"/>
    <lineage>
        <taxon>Eukaryota</taxon>
        <taxon>Sar</taxon>
        <taxon>Alveolata</taxon>
        <taxon>Dinophyceae</taxon>
        <taxon>Prorocentrales</taxon>
        <taxon>Prorocentraceae</taxon>
        <taxon>Prorocentrum</taxon>
    </lineage>
</organism>
<gene>
    <name evidence="2" type="ORF">PCOR1329_LOCUS6875</name>
</gene>
<protein>
    <submittedName>
        <fullName evidence="2">Uncharacterized protein</fullName>
    </submittedName>
</protein>
<keyword evidence="3" id="KW-1185">Reference proteome</keyword>
<dbReference type="Proteomes" id="UP001189429">
    <property type="component" value="Unassembled WGS sequence"/>
</dbReference>
<feature type="compositionally biased region" description="Basic and acidic residues" evidence="1">
    <location>
        <begin position="1137"/>
        <end position="1151"/>
    </location>
</feature>
<accession>A0ABN9PXC7</accession>